<dbReference type="EMBL" id="KV892562">
    <property type="protein sequence ID" value="OON20577.1"/>
    <property type="molecule type" value="Genomic_DNA"/>
</dbReference>
<sequence length="68" mass="7587">VAALQDKQKFLRSPGLTYTLITIKQTPALATDSAVPYQATWSETPEYILHVTTAASRDQPPYRVEAHE</sequence>
<dbReference type="Proteomes" id="UP000243686">
    <property type="component" value="Unassembled WGS sequence"/>
</dbReference>
<evidence type="ECO:0000313" key="1">
    <source>
        <dbReference type="EMBL" id="OON20577.1"/>
    </source>
</evidence>
<feature type="non-terminal residue" evidence="1">
    <location>
        <position position="68"/>
    </location>
</feature>
<feature type="non-terminal residue" evidence="1">
    <location>
        <position position="1"/>
    </location>
</feature>
<reference evidence="1 2" key="1">
    <citation type="submission" date="2015-03" db="EMBL/GenBank/DDBJ databases">
        <title>Draft genome of the nematode, Opisthorchis viverrini.</title>
        <authorList>
            <person name="Mitreva M."/>
        </authorList>
    </citation>
    <scope>NUCLEOTIDE SEQUENCE [LARGE SCALE GENOMIC DNA]</scope>
    <source>
        <strain evidence="1">Khon Kaen</strain>
    </source>
</reference>
<accession>A0A1S8X1M9</accession>
<gene>
    <name evidence="1" type="ORF">X801_03540</name>
</gene>
<organism evidence="1 2">
    <name type="scientific">Opisthorchis viverrini</name>
    <name type="common">Southeast Asian liver fluke</name>
    <dbReference type="NCBI Taxonomy" id="6198"/>
    <lineage>
        <taxon>Eukaryota</taxon>
        <taxon>Metazoa</taxon>
        <taxon>Spiralia</taxon>
        <taxon>Lophotrochozoa</taxon>
        <taxon>Platyhelminthes</taxon>
        <taxon>Trematoda</taxon>
        <taxon>Digenea</taxon>
        <taxon>Opisthorchiida</taxon>
        <taxon>Opisthorchiata</taxon>
        <taxon>Opisthorchiidae</taxon>
        <taxon>Opisthorchis</taxon>
    </lineage>
</organism>
<name>A0A1S8X1M9_OPIVI</name>
<evidence type="ECO:0000313" key="2">
    <source>
        <dbReference type="Proteomes" id="UP000243686"/>
    </source>
</evidence>
<proteinExistence type="predicted"/>
<protein>
    <submittedName>
        <fullName evidence="1">Uncharacterized protein</fullName>
    </submittedName>
</protein>
<dbReference type="AlphaFoldDB" id="A0A1S8X1M9"/>
<keyword evidence="2" id="KW-1185">Reference proteome</keyword>